<sequence length="381" mass="43374">MNVNKYAIGVLFTINLGVFLNMPIIYAEENNQSPLIQAQDKVELYKLQNDYNVLLEQINSLDSAIKNNVKNYDQMKKKVTDLHTSSNKKEKEIEKLREEIERQMKRANKIQEKNKVSRYFGFVFGTSEEPFYKRIGAGFEEIEKDEQFFKEHEKKKEKIDENIISLAEAKKSIEALKVEMLGNLDVINQQKEQKIYLMKDLEIKEKELPNVENIAVEKNSSKKETKDISVGDFTNGRTKAAEIPISNEGFTFPTIGTIATTYGYRHGVWENGIAIRKNSEGVVPVISVADGIVTKSLFSNSEGNVIHIQHTVYGKEFESVYSHLDTRVVQVGETVDKGTYIGTMGTTGESDEIHLHLELLKNIGDEMKTVNPLLYIPLPKD</sequence>
<name>A0ABU6NYB9_9BACI</name>
<dbReference type="Gene3D" id="2.70.70.10">
    <property type="entry name" value="Glucose Permease (Domain IIA)"/>
    <property type="match status" value="1"/>
</dbReference>
<reference evidence="4 5" key="1">
    <citation type="submission" date="2023-03" db="EMBL/GenBank/DDBJ databases">
        <title>Bacillus Genome Sequencing.</title>
        <authorList>
            <person name="Dunlap C."/>
        </authorList>
    </citation>
    <scope>NUCLEOTIDE SEQUENCE [LARGE SCALE GENOMIC DNA]</scope>
    <source>
        <strain evidence="4 5">NRS-1717</strain>
    </source>
</reference>
<keyword evidence="5" id="KW-1185">Reference proteome</keyword>
<dbReference type="PANTHER" id="PTHR21666:SF270">
    <property type="entry name" value="MUREIN HYDROLASE ACTIVATOR ENVC"/>
    <property type="match status" value="1"/>
</dbReference>
<dbReference type="CDD" id="cd12797">
    <property type="entry name" value="M23_peptidase"/>
    <property type="match status" value="1"/>
</dbReference>
<dbReference type="EMBL" id="JARTFS010000009">
    <property type="protein sequence ID" value="MED4402110.1"/>
    <property type="molecule type" value="Genomic_DNA"/>
</dbReference>
<keyword evidence="1" id="KW-0175">Coiled coil</keyword>
<evidence type="ECO:0000313" key="4">
    <source>
        <dbReference type="EMBL" id="MED4402110.1"/>
    </source>
</evidence>
<dbReference type="InterPro" id="IPR011055">
    <property type="entry name" value="Dup_hybrid_motif"/>
</dbReference>
<dbReference type="PANTHER" id="PTHR21666">
    <property type="entry name" value="PEPTIDASE-RELATED"/>
    <property type="match status" value="1"/>
</dbReference>
<evidence type="ECO:0000256" key="2">
    <source>
        <dbReference type="SAM" id="Phobius"/>
    </source>
</evidence>
<proteinExistence type="predicted"/>
<evidence type="ECO:0000259" key="3">
    <source>
        <dbReference type="Pfam" id="PF01551"/>
    </source>
</evidence>
<accession>A0ABU6NYB9</accession>
<dbReference type="Gene3D" id="6.10.250.3150">
    <property type="match status" value="1"/>
</dbReference>
<feature type="transmembrane region" description="Helical" evidence="2">
    <location>
        <begin position="6"/>
        <end position="27"/>
    </location>
</feature>
<evidence type="ECO:0000313" key="5">
    <source>
        <dbReference type="Proteomes" id="UP001342826"/>
    </source>
</evidence>
<gene>
    <name evidence="4" type="ORF">P9271_12365</name>
</gene>
<protein>
    <submittedName>
        <fullName evidence="4">Peptidoglycan DD-metalloendopeptidase family protein</fullName>
    </submittedName>
</protein>
<dbReference type="Proteomes" id="UP001342826">
    <property type="component" value="Unassembled WGS sequence"/>
</dbReference>
<feature type="coiled-coil region" evidence="1">
    <location>
        <begin position="79"/>
        <end position="113"/>
    </location>
</feature>
<keyword evidence="2" id="KW-0812">Transmembrane</keyword>
<dbReference type="InterPro" id="IPR016047">
    <property type="entry name" value="M23ase_b-sheet_dom"/>
</dbReference>
<dbReference type="Pfam" id="PF01551">
    <property type="entry name" value="Peptidase_M23"/>
    <property type="match status" value="1"/>
</dbReference>
<feature type="domain" description="M23ase beta-sheet core" evidence="3">
    <location>
        <begin position="271"/>
        <end position="362"/>
    </location>
</feature>
<dbReference type="SUPFAM" id="SSF51261">
    <property type="entry name" value="Duplicated hybrid motif"/>
    <property type="match status" value="1"/>
</dbReference>
<evidence type="ECO:0000256" key="1">
    <source>
        <dbReference type="SAM" id="Coils"/>
    </source>
</evidence>
<dbReference type="RefSeq" id="WP_328015350.1">
    <property type="nucleotide sequence ID" value="NZ_JARTFS010000009.1"/>
</dbReference>
<keyword evidence="2" id="KW-0472">Membrane</keyword>
<comment type="caution">
    <text evidence="4">The sequence shown here is derived from an EMBL/GenBank/DDBJ whole genome shotgun (WGS) entry which is preliminary data.</text>
</comment>
<keyword evidence="2" id="KW-1133">Transmembrane helix</keyword>
<dbReference type="InterPro" id="IPR050570">
    <property type="entry name" value="Cell_wall_metabolism_enzyme"/>
</dbReference>
<organism evidence="4 5">
    <name type="scientific">Metabacillus fastidiosus</name>
    <dbReference type="NCBI Taxonomy" id="1458"/>
    <lineage>
        <taxon>Bacteria</taxon>
        <taxon>Bacillati</taxon>
        <taxon>Bacillota</taxon>
        <taxon>Bacilli</taxon>
        <taxon>Bacillales</taxon>
        <taxon>Bacillaceae</taxon>
        <taxon>Metabacillus</taxon>
    </lineage>
</organism>